<dbReference type="RefSeq" id="WP_085825285.1">
    <property type="nucleotide sequence ID" value="NZ_FWFJ01000002.1"/>
</dbReference>
<reference evidence="4" key="1">
    <citation type="submission" date="2017-03" db="EMBL/GenBank/DDBJ databases">
        <authorList>
            <person name="Rodrigo-Torres L."/>
            <person name="Arahal R.D."/>
            <person name="Lucena T."/>
        </authorList>
    </citation>
    <scope>NUCLEOTIDE SEQUENCE [LARGE SCALE GENOMIC DNA]</scope>
    <source>
        <strain evidence="4">CECT 8370</strain>
    </source>
</reference>
<dbReference type="PANTHER" id="PTHR33055">
    <property type="entry name" value="TRANSPOSASE FOR INSERTION SEQUENCE ELEMENT IS1111A"/>
    <property type="match status" value="1"/>
</dbReference>
<dbReference type="EMBL" id="FWFJ01000002">
    <property type="protein sequence ID" value="SLN12462.1"/>
    <property type="molecule type" value="Genomic_DNA"/>
</dbReference>
<dbReference type="AlphaFoldDB" id="A0A1X6Y790"/>
<proteinExistence type="predicted"/>
<dbReference type="Pfam" id="PF01548">
    <property type="entry name" value="DEDD_Tnp_IS110"/>
    <property type="match status" value="1"/>
</dbReference>
<dbReference type="GO" id="GO:0003677">
    <property type="term" value="F:DNA binding"/>
    <property type="evidence" value="ECO:0007669"/>
    <property type="project" value="InterPro"/>
</dbReference>
<keyword evidence="4" id="KW-1185">Reference proteome</keyword>
<dbReference type="PANTHER" id="PTHR33055:SF3">
    <property type="entry name" value="PUTATIVE TRANSPOSASE FOR IS117-RELATED"/>
    <property type="match status" value="1"/>
</dbReference>
<sequence>MKRYVGIDVAQEQCALCIVDDAGAILFEGTCATDPDEIVRTIATIADDVEKIVHETGPLSIWLTRELVKRGAPVVCIDARAAHKVLSARMNKSDKSDAVGLAQLARTGWYGAVHIKSESSDQLRLLLAARERLIRIRMDIEGQVRGLLKAYGIRLGPVNAGYSRKSFRDQLGLAIKGDQSLQMIFASLIAVHETVCIEATAIDAKVQQLAKDNTLARRLTSIPGVGPIVSLNFIATIDDVTRFRKATDVGAYLGLTPRRYQSGETDWSGRISKRGDGGMRKLLYEAANILIQRVARFSPLKAWAMRLVARRGLKKAIVATARKLAVIMTRIWRDRTTFAWTKEELPA</sequence>
<feature type="domain" description="Transposase IS116/IS110/IS902 C-terminal" evidence="2">
    <location>
        <begin position="216"/>
        <end position="293"/>
    </location>
</feature>
<dbReference type="InterPro" id="IPR003346">
    <property type="entry name" value="Transposase_20"/>
</dbReference>
<dbReference type="GO" id="GO:0004803">
    <property type="term" value="F:transposase activity"/>
    <property type="evidence" value="ECO:0007669"/>
    <property type="project" value="InterPro"/>
</dbReference>
<dbReference type="Proteomes" id="UP000194012">
    <property type="component" value="Unassembled WGS sequence"/>
</dbReference>
<name>A0A1X6Y790_9RHOB</name>
<gene>
    <name evidence="3" type="ORF">ROG8370_00252</name>
</gene>
<dbReference type="Pfam" id="PF02371">
    <property type="entry name" value="Transposase_20"/>
    <property type="match status" value="1"/>
</dbReference>
<dbReference type="InterPro" id="IPR002525">
    <property type="entry name" value="Transp_IS110-like_N"/>
</dbReference>
<evidence type="ECO:0000259" key="2">
    <source>
        <dbReference type="Pfam" id="PF02371"/>
    </source>
</evidence>
<organism evidence="3 4">
    <name type="scientific">Roseovarius gaetbuli</name>
    <dbReference type="NCBI Taxonomy" id="1356575"/>
    <lineage>
        <taxon>Bacteria</taxon>
        <taxon>Pseudomonadati</taxon>
        <taxon>Pseudomonadota</taxon>
        <taxon>Alphaproteobacteria</taxon>
        <taxon>Rhodobacterales</taxon>
        <taxon>Roseobacteraceae</taxon>
        <taxon>Roseovarius</taxon>
    </lineage>
</organism>
<dbReference type="InterPro" id="IPR047650">
    <property type="entry name" value="Transpos_IS110"/>
</dbReference>
<protein>
    <submittedName>
        <fullName evidence="3">Transposase IS116/IS110/IS902 family protein</fullName>
    </submittedName>
</protein>
<evidence type="ECO:0000259" key="1">
    <source>
        <dbReference type="Pfam" id="PF01548"/>
    </source>
</evidence>
<dbReference type="GO" id="GO:0006313">
    <property type="term" value="P:DNA transposition"/>
    <property type="evidence" value="ECO:0007669"/>
    <property type="project" value="InterPro"/>
</dbReference>
<dbReference type="NCBIfam" id="NF033542">
    <property type="entry name" value="transpos_IS110"/>
    <property type="match status" value="1"/>
</dbReference>
<evidence type="ECO:0000313" key="3">
    <source>
        <dbReference type="EMBL" id="SLN12462.1"/>
    </source>
</evidence>
<accession>A0A1X6Y790</accession>
<dbReference type="OrthoDB" id="8261795at2"/>
<evidence type="ECO:0000313" key="4">
    <source>
        <dbReference type="Proteomes" id="UP000194012"/>
    </source>
</evidence>
<feature type="domain" description="Transposase IS110-like N-terminal" evidence="1">
    <location>
        <begin position="5"/>
        <end position="151"/>
    </location>
</feature>